<evidence type="ECO:0000313" key="3">
    <source>
        <dbReference type="Proteomes" id="UP000236654"/>
    </source>
</evidence>
<gene>
    <name evidence="2" type="ORF">CW751_13445</name>
</gene>
<evidence type="ECO:0008006" key="4">
    <source>
        <dbReference type="Google" id="ProtNLM"/>
    </source>
</evidence>
<proteinExistence type="predicted"/>
<keyword evidence="1" id="KW-1133">Transmembrane helix</keyword>
<keyword evidence="3" id="KW-1185">Reference proteome</keyword>
<dbReference type="Proteomes" id="UP000236654">
    <property type="component" value="Unassembled WGS sequence"/>
</dbReference>
<evidence type="ECO:0000256" key="1">
    <source>
        <dbReference type="SAM" id="Phobius"/>
    </source>
</evidence>
<organism evidence="2 3">
    <name type="scientific">Brumimicrobium salinarum</name>
    <dbReference type="NCBI Taxonomy" id="2058658"/>
    <lineage>
        <taxon>Bacteria</taxon>
        <taxon>Pseudomonadati</taxon>
        <taxon>Bacteroidota</taxon>
        <taxon>Flavobacteriia</taxon>
        <taxon>Flavobacteriales</taxon>
        <taxon>Crocinitomicaceae</taxon>
        <taxon>Brumimicrobium</taxon>
    </lineage>
</organism>
<name>A0A2I0QZG1_9FLAO</name>
<protein>
    <recommendedName>
        <fullName evidence="4">Magnesium citrate secondary transporter</fullName>
    </recommendedName>
</protein>
<reference evidence="2 3" key="1">
    <citation type="submission" date="2017-12" db="EMBL/GenBank/DDBJ databases">
        <title>The draft genome sequence of Brumimicrobium saltpan LHR20.</title>
        <authorList>
            <person name="Do Z.-J."/>
            <person name="Luo H.-R."/>
        </authorList>
    </citation>
    <scope>NUCLEOTIDE SEQUENCE [LARGE SCALE GENOMIC DNA]</scope>
    <source>
        <strain evidence="2 3">LHR20</strain>
    </source>
</reference>
<dbReference type="OrthoDB" id="1447802at2"/>
<dbReference type="EMBL" id="PJNI01000019">
    <property type="protein sequence ID" value="PKR79724.1"/>
    <property type="molecule type" value="Genomic_DNA"/>
</dbReference>
<dbReference type="AlphaFoldDB" id="A0A2I0QZG1"/>
<comment type="caution">
    <text evidence="2">The sequence shown here is derived from an EMBL/GenBank/DDBJ whole genome shotgun (WGS) entry which is preliminary data.</text>
</comment>
<keyword evidence="1" id="KW-0472">Membrane</keyword>
<feature type="transmembrane region" description="Helical" evidence="1">
    <location>
        <begin position="92"/>
        <end position="113"/>
    </location>
</feature>
<keyword evidence="1" id="KW-0812">Transmembrane</keyword>
<feature type="transmembrane region" description="Helical" evidence="1">
    <location>
        <begin position="66"/>
        <end position="86"/>
    </location>
</feature>
<feature type="transmembrane region" description="Helical" evidence="1">
    <location>
        <begin position="7"/>
        <end position="23"/>
    </location>
</feature>
<feature type="transmembrane region" description="Helical" evidence="1">
    <location>
        <begin position="29"/>
        <end position="54"/>
    </location>
</feature>
<accession>A0A2I0QZG1</accession>
<sequence>MKKTISHPLFIVLFLIYITYYGLKQTEVVFPLFVSSYLADLLSIFLVNTFALAIIRKVQNKPNLEFPPLLVLLSIAMFSLFFEFYLPSQSTIYVQDPWDILCYFISGGMYVLWRR</sequence>
<dbReference type="RefSeq" id="WP_101335550.1">
    <property type="nucleotide sequence ID" value="NZ_PJNI01000019.1"/>
</dbReference>
<evidence type="ECO:0000313" key="2">
    <source>
        <dbReference type="EMBL" id="PKR79724.1"/>
    </source>
</evidence>